<dbReference type="NCBIfam" id="TIGR04183">
    <property type="entry name" value="Por_Secre_tail"/>
    <property type="match status" value="1"/>
</dbReference>
<reference evidence="6 7" key="1">
    <citation type="submission" date="2019-05" db="EMBL/GenBank/DDBJ databases">
        <title>Tamlana fucoidanivorans sp. nov., isolated from the surface of algae collected from Fujian province in China.</title>
        <authorList>
            <person name="Li J."/>
        </authorList>
    </citation>
    <scope>NUCLEOTIDE SEQUENCE [LARGE SCALE GENOMIC DNA]</scope>
    <source>
        <strain evidence="6 7">CW2-9</strain>
    </source>
</reference>
<evidence type="ECO:0000256" key="1">
    <source>
        <dbReference type="ARBA" id="ARBA00022729"/>
    </source>
</evidence>
<comment type="caution">
    <text evidence="6">The sequence shown here is derived from an EMBL/GenBank/DDBJ whole genome shotgun (WGS) entry which is preliminary data.</text>
</comment>
<organism evidence="6 7">
    <name type="scientific">Allotamlana fucoidanivorans</name>
    <dbReference type="NCBI Taxonomy" id="2583814"/>
    <lineage>
        <taxon>Bacteria</taxon>
        <taxon>Pseudomonadati</taxon>
        <taxon>Bacteroidota</taxon>
        <taxon>Flavobacteriia</taxon>
        <taxon>Flavobacteriales</taxon>
        <taxon>Flavobacteriaceae</taxon>
        <taxon>Allotamlana</taxon>
    </lineage>
</organism>
<dbReference type="Pfam" id="PF26377">
    <property type="entry name" value="Ulvan_lyase_2nd"/>
    <property type="match status" value="1"/>
</dbReference>
<dbReference type="OrthoDB" id="8732671at2"/>
<keyword evidence="1 2" id="KW-0732">Signal</keyword>
<feature type="domain" description="Endo-acting ulvan lyase C-terminal" evidence="4">
    <location>
        <begin position="718"/>
        <end position="811"/>
    </location>
</feature>
<dbReference type="InterPro" id="IPR058849">
    <property type="entry name" value="Ulvan_lyase_2nd"/>
</dbReference>
<dbReference type="RefSeq" id="WP_139696271.1">
    <property type="nucleotide sequence ID" value="NZ_CP074074.1"/>
</dbReference>
<sequence>MKNILFVLFLLKVMFVSAQSLQHPIIHITADERAEVLDKINKYSWAQFAQNELKKNVDAKVAAHKSNPAQTINAIIALAVDDNLAESEVGSANNEHFKVLSSAAHAGMLYYLTEDEDYAQYAADIIWHYFQELAPRTPETTAICGNYFFDPRSTYPYLAYAYDFIYNFLNTPGTQVYDKTAGTRIAYSNETAQKAMKNVAGNALLESGGVDNKYGKLVSNHPILTAPGALAAILCIDDDTERERLFKVFWDTGTQRQNSFTRTVMPIFGEQGIWPESTSYSFMSRIQLVLNMVDRIKPELDVIPQYRNVLDGVFLFENLRHPNRSYVRYGDSKRYNDGSKSLFRYVLSIAKRKGYTDLQDKAETALAQYYNVEGGRNQPFGTSAFGGLDHLGLFWGEEFPLNSTQKFDYKPTVIVKHAGVALQRNYTETNNELYGLCGIIGGAHYVHSHATGITMELYGLGDIMAPNGGMPISVAERKLPIHTNYFRIYAGNNTVIVNGNSKGRQSGSWASNSYVWQNTTVNKAAEPAHLEDPLSTNFSFATQFLDDNINNCDQQRTLSTIRTSPTTAYYFDIFRSKSLNTNNFHDYIYHNIGDATTIKTLDGSTLPVSATNRYQNDVGDPVQSPGWRFFENTNVTEPTNEALHIRFDLDATNSYMNMFAPAGVTREYTKALGPATREALNGYVKKKTQVLAIRQQGEAWDKPYVYVFEPSKSTNPSVKSVSHIMDGEVIAGAKVISEVNGAKITDYIFSNASSTSVSHLDINFTGEFGIVRTAIKDGKTNVSLYLGKGSTLKFLDEIITGDTQDKAFKEFVLNYEYFSNIPENNFRIEVNSETCSGKNNGKITINALEKFNYEVSLNNVNYEFTNQTVIENLTPGSYDFCIGISGNEFKQCYQVTVDEAPALTGKISSTKTGKVAIEIEKGNAPFKVIKNGVLVLETAATQFTIDGEQGDEIVVKSDAECQGKIMSTIDFLSNVQVYPNPTQNTFTIVSGKADWAQVSIYNILGLQVYSNNQVQNKLVLNAQDHHMTSGMYFVSIQNQDGKIHTFKLMID</sequence>
<evidence type="ECO:0000259" key="3">
    <source>
        <dbReference type="Pfam" id="PF18962"/>
    </source>
</evidence>
<name>A0A5C4SNT0_9FLAO</name>
<evidence type="ECO:0000259" key="5">
    <source>
        <dbReference type="Pfam" id="PF26377"/>
    </source>
</evidence>
<evidence type="ECO:0000259" key="4">
    <source>
        <dbReference type="Pfam" id="PF26374"/>
    </source>
</evidence>
<evidence type="ECO:0000313" key="7">
    <source>
        <dbReference type="Proteomes" id="UP000308713"/>
    </source>
</evidence>
<dbReference type="Proteomes" id="UP000308713">
    <property type="component" value="Unassembled WGS sequence"/>
</dbReference>
<dbReference type="Pfam" id="PF18962">
    <property type="entry name" value="Por_Secre_tail"/>
    <property type="match status" value="1"/>
</dbReference>
<dbReference type="Gene3D" id="1.50.10.100">
    <property type="entry name" value="Chondroitin AC/alginate lyase"/>
    <property type="match status" value="1"/>
</dbReference>
<proteinExistence type="predicted"/>
<feature type="chain" id="PRO_5022793618" evidence="2">
    <location>
        <begin position="19"/>
        <end position="1051"/>
    </location>
</feature>
<dbReference type="InterPro" id="IPR026444">
    <property type="entry name" value="Secre_tail"/>
</dbReference>
<feature type="domain" description="Secretion system C-terminal sorting" evidence="3">
    <location>
        <begin position="977"/>
        <end position="1050"/>
    </location>
</feature>
<dbReference type="InterPro" id="IPR008929">
    <property type="entry name" value="Chondroitin_lyas"/>
</dbReference>
<dbReference type="InterPro" id="IPR058848">
    <property type="entry name" value="Ulvan_lyase_C"/>
</dbReference>
<gene>
    <name evidence="6" type="ORF">FGF67_07340</name>
</gene>
<evidence type="ECO:0000313" key="6">
    <source>
        <dbReference type="EMBL" id="TNJ44964.1"/>
    </source>
</evidence>
<dbReference type="AlphaFoldDB" id="A0A5C4SNT0"/>
<feature type="signal peptide" evidence="2">
    <location>
        <begin position="1"/>
        <end position="18"/>
    </location>
</feature>
<dbReference type="SUPFAM" id="SSF48230">
    <property type="entry name" value="Chondroitin AC/alginate lyase"/>
    <property type="match status" value="1"/>
</dbReference>
<accession>A0A5C4SNT0</accession>
<dbReference type="Pfam" id="PF26374">
    <property type="entry name" value="Ulvan_lyaseC"/>
    <property type="match status" value="1"/>
</dbReference>
<dbReference type="Gene3D" id="2.70.98.70">
    <property type="match status" value="1"/>
</dbReference>
<keyword evidence="7" id="KW-1185">Reference proteome</keyword>
<protein>
    <submittedName>
        <fullName evidence="6">T9SS type A sorting domain-containing protein</fullName>
    </submittedName>
</protein>
<dbReference type="EMBL" id="VDCS01000006">
    <property type="protein sequence ID" value="TNJ44964.1"/>
    <property type="molecule type" value="Genomic_DNA"/>
</dbReference>
<evidence type="ECO:0000256" key="2">
    <source>
        <dbReference type="SAM" id="SignalP"/>
    </source>
</evidence>
<feature type="domain" description="Endo-acting ulvan lyase 2nd" evidence="5">
    <location>
        <begin position="270"/>
        <end position="409"/>
    </location>
</feature>